<organism evidence="3 4">
    <name type="scientific">Paxillus rubicundulus Ve08.2h10</name>
    <dbReference type="NCBI Taxonomy" id="930991"/>
    <lineage>
        <taxon>Eukaryota</taxon>
        <taxon>Fungi</taxon>
        <taxon>Dikarya</taxon>
        <taxon>Basidiomycota</taxon>
        <taxon>Agaricomycotina</taxon>
        <taxon>Agaricomycetes</taxon>
        <taxon>Agaricomycetidae</taxon>
        <taxon>Boletales</taxon>
        <taxon>Paxilineae</taxon>
        <taxon>Paxillaceae</taxon>
        <taxon>Paxillus</taxon>
    </lineage>
</organism>
<evidence type="ECO:0000313" key="3">
    <source>
        <dbReference type="EMBL" id="KIL00170.1"/>
    </source>
</evidence>
<feature type="compositionally biased region" description="Low complexity" evidence="1">
    <location>
        <begin position="106"/>
        <end position="124"/>
    </location>
</feature>
<dbReference type="EMBL" id="KN824840">
    <property type="protein sequence ID" value="KIL00170.1"/>
    <property type="molecule type" value="Genomic_DNA"/>
</dbReference>
<accession>A0A0D0EAA5</accession>
<dbReference type="HOGENOM" id="CLU_1489584_0_0_1"/>
<proteinExistence type="predicted"/>
<evidence type="ECO:0000313" key="4">
    <source>
        <dbReference type="Proteomes" id="UP000054538"/>
    </source>
</evidence>
<dbReference type="Proteomes" id="UP000054538">
    <property type="component" value="Unassembled WGS sequence"/>
</dbReference>
<evidence type="ECO:0008006" key="5">
    <source>
        <dbReference type="Google" id="ProtNLM"/>
    </source>
</evidence>
<reference evidence="3 4" key="1">
    <citation type="submission" date="2014-04" db="EMBL/GenBank/DDBJ databases">
        <authorList>
            <consortium name="DOE Joint Genome Institute"/>
            <person name="Kuo A."/>
            <person name="Kohler A."/>
            <person name="Jargeat P."/>
            <person name="Nagy L.G."/>
            <person name="Floudas D."/>
            <person name="Copeland A."/>
            <person name="Barry K.W."/>
            <person name="Cichocki N."/>
            <person name="Veneault-Fourrey C."/>
            <person name="LaButti K."/>
            <person name="Lindquist E.A."/>
            <person name="Lipzen A."/>
            <person name="Lundell T."/>
            <person name="Morin E."/>
            <person name="Murat C."/>
            <person name="Sun H."/>
            <person name="Tunlid A."/>
            <person name="Henrissat B."/>
            <person name="Grigoriev I.V."/>
            <person name="Hibbett D.S."/>
            <person name="Martin F."/>
            <person name="Nordberg H.P."/>
            <person name="Cantor M.N."/>
            <person name="Hua S.X."/>
        </authorList>
    </citation>
    <scope>NUCLEOTIDE SEQUENCE [LARGE SCALE GENOMIC DNA]</scope>
    <source>
        <strain evidence="3 4">Ve08.2h10</strain>
    </source>
</reference>
<evidence type="ECO:0000256" key="1">
    <source>
        <dbReference type="SAM" id="MobiDB-lite"/>
    </source>
</evidence>
<keyword evidence="2" id="KW-0732">Signal</keyword>
<protein>
    <recommendedName>
        <fullName evidence="5">Extracellular membrane protein CFEM domain-containing protein</fullName>
    </recommendedName>
</protein>
<feature type="chain" id="PRO_5002209505" description="Extracellular membrane protein CFEM domain-containing protein" evidence="2">
    <location>
        <begin position="21"/>
        <end position="168"/>
    </location>
</feature>
<sequence length="168" mass="16473">MVQILPLLQALSAAVQVTPSDQSHNDLVVRQISTSGLPAACQTPCNVINTITNCGDNISCICTSSVGSELQQCLNCLVAADPSVDGQAQAVINTWNEACGGSLTLSGGSSSSGTPSTSSPSSGGLTSGSGGSAPGTAPKLGSATGLKTADIFVGIVTAFVGGFVVLCP</sequence>
<feature type="signal peptide" evidence="2">
    <location>
        <begin position="1"/>
        <end position="20"/>
    </location>
</feature>
<reference evidence="4" key="2">
    <citation type="submission" date="2015-01" db="EMBL/GenBank/DDBJ databases">
        <title>Evolutionary Origins and Diversification of the Mycorrhizal Mutualists.</title>
        <authorList>
            <consortium name="DOE Joint Genome Institute"/>
            <consortium name="Mycorrhizal Genomics Consortium"/>
            <person name="Kohler A."/>
            <person name="Kuo A."/>
            <person name="Nagy L.G."/>
            <person name="Floudas D."/>
            <person name="Copeland A."/>
            <person name="Barry K.W."/>
            <person name="Cichocki N."/>
            <person name="Veneault-Fourrey C."/>
            <person name="LaButti K."/>
            <person name="Lindquist E.A."/>
            <person name="Lipzen A."/>
            <person name="Lundell T."/>
            <person name="Morin E."/>
            <person name="Murat C."/>
            <person name="Riley R."/>
            <person name="Ohm R."/>
            <person name="Sun H."/>
            <person name="Tunlid A."/>
            <person name="Henrissat B."/>
            <person name="Grigoriev I.V."/>
            <person name="Hibbett D.S."/>
            <person name="Martin F."/>
        </authorList>
    </citation>
    <scope>NUCLEOTIDE SEQUENCE [LARGE SCALE GENOMIC DNA]</scope>
    <source>
        <strain evidence="4">Ve08.2h10</strain>
    </source>
</reference>
<feature type="region of interest" description="Disordered" evidence="1">
    <location>
        <begin position="106"/>
        <end position="136"/>
    </location>
</feature>
<dbReference type="OrthoDB" id="2564568at2759"/>
<dbReference type="AlphaFoldDB" id="A0A0D0EAA5"/>
<name>A0A0D0EAA5_9AGAM</name>
<dbReference type="InParanoid" id="A0A0D0EAA5"/>
<evidence type="ECO:0000256" key="2">
    <source>
        <dbReference type="SAM" id="SignalP"/>
    </source>
</evidence>
<keyword evidence="4" id="KW-1185">Reference proteome</keyword>
<gene>
    <name evidence="3" type="ORF">PAXRUDRAFT_821964</name>
</gene>